<protein>
    <submittedName>
        <fullName evidence="4">TetR family transcriptional regulator</fullName>
    </submittedName>
</protein>
<accession>A0ABQ5VYB7</accession>
<comment type="caution">
    <text evidence="4">The sequence shown here is derived from an EMBL/GenBank/DDBJ whole genome shotgun (WGS) entry which is preliminary data.</text>
</comment>
<evidence type="ECO:0000256" key="2">
    <source>
        <dbReference type="PROSITE-ProRule" id="PRU00335"/>
    </source>
</evidence>
<dbReference type="Gene3D" id="1.10.10.60">
    <property type="entry name" value="Homeodomain-like"/>
    <property type="match status" value="1"/>
</dbReference>
<evidence type="ECO:0000313" key="5">
    <source>
        <dbReference type="Proteomes" id="UP001156691"/>
    </source>
</evidence>
<dbReference type="SUPFAM" id="SSF46689">
    <property type="entry name" value="Homeodomain-like"/>
    <property type="match status" value="1"/>
</dbReference>
<dbReference type="Pfam" id="PF17920">
    <property type="entry name" value="TetR_C_16"/>
    <property type="match status" value="1"/>
</dbReference>
<dbReference type="EMBL" id="BSNS01000001">
    <property type="protein sequence ID" value="GLQ52790.1"/>
    <property type="molecule type" value="Genomic_DNA"/>
</dbReference>
<dbReference type="InterPro" id="IPR036271">
    <property type="entry name" value="Tet_transcr_reg_TetR-rel_C_sf"/>
</dbReference>
<keyword evidence="5" id="KW-1185">Reference proteome</keyword>
<dbReference type="PRINTS" id="PR00455">
    <property type="entry name" value="HTHTETR"/>
</dbReference>
<dbReference type="InterPro" id="IPR001647">
    <property type="entry name" value="HTH_TetR"/>
</dbReference>
<evidence type="ECO:0000313" key="4">
    <source>
        <dbReference type="EMBL" id="GLQ52790.1"/>
    </source>
</evidence>
<name>A0ABQ5VYB7_9HYPH</name>
<gene>
    <name evidence="4" type="ORF">GCM10010862_00480</name>
</gene>
<dbReference type="RefSeq" id="WP_284338262.1">
    <property type="nucleotide sequence ID" value="NZ_BSNS01000001.1"/>
</dbReference>
<dbReference type="Pfam" id="PF00440">
    <property type="entry name" value="TetR_N"/>
    <property type="match status" value="1"/>
</dbReference>
<dbReference type="InterPro" id="IPR023772">
    <property type="entry name" value="DNA-bd_HTH_TetR-type_CS"/>
</dbReference>
<reference evidence="5" key="1">
    <citation type="journal article" date="2019" name="Int. J. Syst. Evol. Microbiol.">
        <title>The Global Catalogue of Microorganisms (GCM) 10K type strain sequencing project: providing services to taxonomists for standard genome sequencing and annotation.</title>
        <authorList>
            <consortium name="The Broad Institute Genomics Platform"/>
            <consortium name="The Broad Institute Genome Sequencing Center for Infectious Disease"/>
            <person name="Wu L."/>
            <person name="Ma J."/>
        </authorList>
    </citation>
    <scope>NUCLEOTIDE SEQUENCE [LARGE SCALE GENOMIC DNA]</scope>
    <source>
        <strain evidence="5">NBRC 112416</strain>
    </source>
</reference>
<feature type="domain" description="HTH tetR-type" evidence="3">
    <location>
        <begin position="6"/>
        <end position="66"/>
    </location>
</feature>
<dbReference type="PROSITE" id="PS01081">
    <property type="entry name" value="HTH_TETR_1"/>
    <property type="match status" value="1"/>
</dbReference>
<dbReference type="InterPro" id="IPR009057">
    <property type="entry name" value="Homeodomain-like_sf"/>
</dbReference>
<evidence type="ECO:0000259" key="3">
    <source>
        <dbReference type="PROSITE" id="PS50977"/>
    </source>
</evidence>
<dbReference type="SUPFAM" id="SSF48498">
    <property type="entry name" value="Tetracyclin repressor-like, C-terminal domain"/>
    <property type="match status" value="1"/>
</dbReference>
<dbReference type="PANTHER" id="PTHR30055">
    <property type="entry name" value="HTH-TYPE TRANSCRIPTIONAL REGULATOR RUTR"/>
    <property type="match status" value="1"/>
</dbReference>
<sequence>MARNADETRRKLVAAARQYFAEHGYERTTVRAIAAEAGVNPALINRYFGGKEQLFAESVSIDLGFPDLSDVPRDRLGETLVRFFFARWEGNAEDDLLRVLIRTAATNAEAAERIRTVLAEQVVGLVTQLGAPGDARHRAALVASQMLGLAYTRYVLGLTDADLSRETAVAAIGATLQRYLLGELT</sequence>
<dbReference type="Proteomes" id="UP001156691">
    <property type="component" value="Unassembled WGS sequence"/>
</dbReference>
<dbReference type="InterPro" id="IPR050109">
    <property type="entry name" value="HTH-type_TetR-like_transc_reg"/>
</dbReference>
<organism evidence="4 5">
    <name type="scientific">Devosia nitrariae</name>
    <dbReference type="NCBI Taxonomy" id="2071872"/>
    <lineage>
        <taxon>Bacteria</taxon>
        <taxon>Pseudomonadati</taxon>
        <taxon>Pseudomonadota</taxon>
        <taxon>Alphaproteobacteria</taxon>
        <taxon>Hyphomicrobiales</taxon>
        <taxon>Devosiaceae</taxon>
        <taxon>Devosia</taxon>
    </lineage>
</organism>
<evidence type="ECO:0000256" key="1">
    <source>
        <dbReference type="ARBA" id="ARBA00023125"/>
    </source>
</evidence>
<feature type="DNA-binding region" description="H-T-H motif" evidence="2">
    <location>
        <begin position="29"/>
        <end position="48"/>
    </location>
</feature>
<dbReference type="InterPro" id="IPR041678">
    <property type="entry name" value="TetR_C_16"/>
</dbReference>
<dbReference type="PROSITE" id="PS50977">
    <property type="entry name" value="HTH_TETR_2"/>
    <property type="match status" value="1"/>
</dbReference>
<proteinExistence type="predicted"/>
<dbReference type="PANTHER" id="PTHR30055:SF235">
    <property type="entry name" value="TRANSCRIPTIONAL REGULATORY PROTEIN"/>
    <property type="match status" value="1"/>
</dbReference>
<keyword evidence="1 2" id="KW-0238">DNA-binding</keyword>
<dbReference type="Gene3D" id="1.10.357.10">
    <property type="entry name" value="Tetracycline Repressor, domain 2"/>
    <property type="match status" value="1"/>
</dbReference>